<dbReference type="Gene3D" id="2.40.110.10">
    <property type="entry name" value="Butyryl-CoA Dehydrogenase, subunit A, domain 2"/>
    <property type="match status" value="1"/>
</dbReference>
<feature type="domain" description="Acyl-CoA dehydrogenase/oxidase N-terminal" evidence="1">
    <location>
        <begin position="17"/>
        <end position="110"/>
    </location>
</feature>
<accession>A0A0U4E7V0</accession>
<name>A0A0U4E7V0_9BACI</name>
<dbReference type="EMBL" id="CP013862">
    <property type="protein sequence ID" value="ALX48929.1"/>
    <property type="molecule type" value="Genomic_DNA"/>
</dbReference>
<dbReference type="KEGG" id="lao:AOX59_10070"/>
<dbReference type="InterPro" id="IPR046373">
    <property type="entry name" value="Acyl-CoA_Oxase/DH_mid-dom_sf"/>
</dbReference>
<protein>
    <submittedName>
        <fullName evidence="2">Acyl-CoA dehydrogenase</fullName>
    </submittedName>
</protein>
<reference evidence="2 3" key="1">
    <citation type="submission" date="2016-01" db="EMBL/GenBank/DDBJ databases">
        <title>Complete genome sequence of strain Lentibacillus amyloliquefaciens LAM0015T isolated from saline sediment.</title>
        <authorList>
            <person name="Wang J.-L."/>
            <person name="He M.-X."/>
        </authorList>
    </citation>
    <scope>NUCLEOTIDE SEQUENCE [LARGE SCALE GENOMIC DNA]</scope>
    <source>
        <strain evidence="2 3">LAM0015</strain>
    </source>
</reference>
<gene>
    <name evidence="2" type="ORF">AOX59_10070</name>
</gene>
<evidence type="ECO:0000313" key="3">
    <source>
        <dbReference type="Proteomes" id="UP000050331"/>
    </source>
</evidence>
<dbReference type="STRING" id="1472767.AOX59_10070"/>
<dbReference type="GO" id="GO:0050660">
    <property type="term" value="F:flavin adenine dinucleotide binding"/>
    <property type="evidence" value="ECO:0007669"/>
    <property type="project" value="InterPro"/>
</dbReference>
<dbReference type="AlphaFoldDB" id="A0A0U4E7V0"/>
<dbReference type="Proteomes" id="UP000050331">
    <property type="component" value="Chromosome"/>
</dbReference>
<proteinExistence type="predicted"/>
<dbReference type="PANTHER" id="PTHR43884">
    <property type="entry name" value="ACYL-COA DEHYDROGENASE"/>
    <property type="match status" value="1"/>
</dbReference>
<dbReference type="PANTHER" id="PTHR43884:SF12">
    <property type="entry name" value="ISOVALERYL-COA DEHYDROGENASE, MITOCHONDRIAL-RELATED"/>
    <property type="match status" value="1"/>
</dbReference>
<keyword evidence="3" id="KW-1185">Reference proteome</keyword>
<dbReference type="Pfam" id="PF02771">
    <property type="entry name" value="Acyl-CoA_dh_N"/>
    <property type="match status" value="1"/>
</dbReference>
<dbReference type="GO" id="GO:0003995">
    <property type="term" value="F:acyl-CoA dehydrogenase activity"/>
    <property type="evidence" value="ECO:0007669"/>
    <property type="project" value="TreeGrafter"/>
</dbReference>
<dbReference type="InterPro" id="IPR009100">
    <property type="entry name" value="AcylCoA_DH/oxidase_NM_dom_sf"/>
</dbReference>
<dbReference type="InterPro" id="IPR013786">
    <property type="entry name" value="AcylCoA_DH/ox_N"/>
</dbReference>
<evidence type="ECO:0000259" key="1">
    <source>
        <dbReference type="Pfam" id="PF02771"/>
    </source>
</evidence>
<dbReference type="SUPFAM" id="SSF56645">
    <property type="entry name" value="Acyl-CoA dehydrogenase NM domain-like"/>
    <property type="match status" value="1"/>
</dbReference>
<sequence length="356" mass="40214">MMIKENTATEIEALPLYLQEELKPLVRKIDAEHYYPKDFLSSLGIKGYYASDSLEEKDVSLREFQLLEEVSKVCMTTGFVLWCHLAALTYVRYSHNQYLTEEILPKLEDGTVLAGTGLSNPMKFYAEVERLHLKAERTEGGYILSGALPSVSNLAEGHWFGAVAEAENGRRVMLFISCDADGLSLKAKNNYMGINGSATYACRFNDCFIPDEWVISEDADTFIEQIRPIFLMYQIPLGLGVTDASIQSIQKARNKQAGCNHYLPVQADELENELMTQRQNIFQYIESNTGELEWQPLVQFRLDMTYLTLKAANASMIHSGGAGYMNVSNPARRLRETYFLVNLTPTVKHLEKILAS</sequence>
<organism evidence="2 3">
    <name type="scientific">Lentibacillus amyloliquefaciens</name>
    <dbReference type="NCBI Taxonomy" id="1472767"/>
    <lineage>
        <taxon>Bacteria</taxon>
        <taxon>Bacillati</taxon>
        <taxon>Bacillota</taxon>
        <taxon>Bacilli</taxon>
        <taxon>Bacillales</taxon>
        <taxon>Bacillaceae</taxon>
        <taxon>Lentibacillus</taxon>
    </lineage>
</organism>
<evidence type="ECO:0000313" key="2">
    <source>
        <dbReference type="EMBL" id="ALX48929.1"/>
    </source>
</evidence>